<accession>A0ACD3RB88</accession>
<dbReference type="EMBL" id="CM011681">
    <property type="protein sequence ID" value="TMS16587.1"/>
    <property type="molecule type" value="Genomic_DNA"/>
</dbReference>
<reference evidence="1" key="1">
    <citation type="submission" date="2018-11" db="EMBL/GenBank/DDBJ databases">
        <title>The sequence and de novo assembly of Larimichthys crocea genome using PacBio and Hi-C technologies.</title>
        <authorList>
            <person name="Xu P."/>
            <person name="Chen B."/>
            <person name="Zhou Z."/>
            <person name="Ke Q."/>
            <person name="Wu Y."/>
            <person name="Bai H."/>
            <person name="Pu F."/>
        </authorList>
    </citation>
    <scope>NUCLEOTIDE SEQUENCE</scope>
    <source>
        <tissue evidence="1">Muscle</tissue>
    </source>
</reference>
<gene>
    <name evidence="1" type="ORF">E3U43_013880</name>
</gene>
<protein>
    <submittedName>
        <fullName evidence="1">Uncharacterized protein</fullName>
    </submittedName>
</protein>
<organism evidence="1 2">
    <name type="scientific">Larimichthys crocea</name>
    <name type="common">Large yellow croaker</name>
    <name type="synonym">Pseudosciaena crocea</name>
    <dbReference type="NCBI Taxonomy" id="215358"/>
    <lineage>
        <taxon>Eukaryota</taxon>
        <taxon>Metazoa</taxon>
        <taxon>Chordata</taxon>
        <taxon>Craniata</taxon>
        <taxon>Vertebrata</taxon>
        <taxon>Euteleostomi</taxon>
        <taxon>Actinopterygii</taxon>
        <taxon>Neopterygii</taxon>
        <taxon>Teleostei</taxon>
        <taxon>Neoteleostei</taxon>
        <taxon>Acanthomorphata</taxon>
        <taxon>Eupercaria</taxon>
        <taxon>Sciaenidae</taxon>
        <taxon>Larimichthys</taxon>
    </lineage>
</organism>
<dbReference type="Proteomes" id="UP000793456">
    <property type="component" value="Chromosome VIII"/>
</dbReference>
<evidence type="ECO:0000313" key="2">
    <source>
        <dbReference type="Proteomes" id="UP000793456"/>
    </source>
</evidence>
<name>A0ACD3RB88_LARCR</name>
<sequence length="668" mass="76409">MLRVRDEKRRMRHVETLRRQKEVGEDEAEACRGGGGGGGARVELLGDLDDDQGSVFPSVKATSKPQPPPKTASYSPTNSSTNRQHENGESSSQDPDPKPSSNPARKFVSSVSISLEKSPSTSGCTTPMSPRSPMSPREHWPSPCQSPSPRASQSPVQNGHTQENGSSSDGNFEQTTKPAFIRQSSRTISFRMMRKKEEEAAPLQRSASVRMASKKFESNTDQNEDEDKASSFQRNSRQRISSRSIQEKMERLAQAAQKSEVVRSPDVTQRTLFLMEEVSRKRGLFEKDQQTASPASPGVSRQEFRSFATGMSDRINRWLNKTNQTGSSHSPACVPLPSETHLTFLSVKAGTSSLLYIESLHQISFFITPSDPQLMTVKKGRVRVFEKGNESISHPLSVSLTHSLSLFAVKLPSLLDAGQEEEDKPAAEDEAREEQDGEGEAEDGEEEEAKPKFKPFIMPNLIPPKIPDGEKVDFDDIHRKRMEKDLMELQTLIEVHFESRKKEEDELINLKDRIEKRRSERAEQHRIRSEREKERQKRLEDERTRKEEEEAKRRAEDDAKKKKTLTSLHFGGYMQKLTEKRSGKRQTEREKKKKILNERRKSLDIENLNQEGLKEKTKELWEWMYQLEAEKFELQYQLTSQKYEINVLRNRVSDHQKTSKRTKRGLRK</sequence>
<evidence type="ECO:0000313" key="1">
    <source>
        <dbReference type="EMBL" id="TMS16587.1"/>
    </source>
</evidence>
<keyword evidence="2" id="KW-1185">Reference proteome</keyword>
<comment type="caution">
    <text evidence="1">The sequence shown here is derived from an EMBL/GenBank/DDBJ whole genome shotgun (WGS) entry which is preliminary data.</text>
</comment>
<proteinExistence type="predicted"/>